<keyword evidence="13" id="KW-1185">Reference proteome</keyword>
<evidence type="ECO:0000256" key="10">
    <source>
        <dbReference type="SAM" id="MobiDB-lite"/>
    </source>
</evidence>
<dbReference type="GO" id="GO:0006334">
    <property type="term" value="P:nucleosome assembly"/>
    <property type="evidence" value="ECO:0007669"/>
    <property type="project" value="TreeGrafter"/>
</dbReference>
<keyword evidence="5" id="KW-0227">DNA damage</keyword>
<dbReference type="InterPro" id="IPR019775">
    <property type="entry name" value="WD40_repeat_CS"/>
</dbReference>
<dbReference type="Proteomes" id="UP001174909">
    <property type="component" value="Unassembled WGS sequence"/>
</dbReference>
<dbReference type="InterPro" id="IPR045145">
    <property type="entry name" value="PTHR15271"/>
</dbReference>
<gene>
    <name evidence="12" type="ORF">GBAR_LOCUS27630</name>
</gene>
<proteinExistence type="inferred from homology"/>
<dbReference type="GO" id="GO:0006335">
    <property type="term" value="P:DNA replication-dependent chromatin assembly"/>
    <property type="evidence" value="ECO:0007669"/>
    <property type="project" value="InterPro"/>
</dbReference>
<sequence>MVNNNIWVSSLYRGHVEDIYDACWSASSSYLVTGSVDNTAIIWDISKGQSLCTLADSKQYVQGVAWDPIGQYLATLSNDRYLRVYAVEQKFKCVHSVSKMTVPENQEKGGGAGRQFRMWIDESLSFFFRRLTFSPDGNLLVVPAGRYENGEKTTNMTYIFTKSNLAKPAVCLPCPEKATVVVKFCPKLFKLRGDASEHHKSLFSLPYRMVYAVASLDAVLLYDTQQTTPFAYLSNIHYSGITDLAWSEDGLVLVITSSDAYCSIVTFEPTELGVVMATEDLPQSMKKSNAVSETKKNGITLLKSPVESGTKSAGNGDAIEEGKVNETEASTEPGRATENLEMSRLMGVTVREGGGR</sequence>
<comment type="subcellular location">
    <subcellularLocation>
        <location evidence="1">Nucleus</location>
    </subcellularLocation>
</comment>
<name>A0AA35TME8_GEOBA</name>
<comment type="similarity">
    <text evidence="2">Belongs to the WD repeat HIR1 family.</text>
</comment>
<evidence type="ECO:0000256" key="8">
    <source>
        <dbReference type="ARBA" id="ARBA00023242"/>
    </source>
</evidence>
<dbReference type="GO" id="GO:0033186">
    <property type="term" value="C:CAF-1 complex"/>
    <property type="evidence" value="ECO:0007669"/>
    <property type="project" value="TreeGrafter"/>
</dbReference>
<dbReference type="GO" id="GO:0006281">
    <property type="term" value="P:DNA repair"/>
    <property type="evidence" value="ECO:0007669"/>
    <property type="project" value="UniProtKB-KW"/>
</dbReference>
<feature type="region of interest" description="Disordered" evidence="10">
    <location>
        <begin position="303"/>
        <end position="356"/>
    </location>
</feature>
<dbReference type="InterPro" id="IPR036322">
    <property type="entry name" value="WD40_repeat_dom_sf"/>
</dbReference>
<dbReference type="PANTHER" id="PTHR15271">
    <property type="entry name" value="CHROMATIN ASSEMBLY FACTOR 1 SUBUNIT B"/>
    <property type="match status" value="1"/>
</dbReference>
<organism evidence="12 13">
    <name type="scientific">Geodia barretti</name>
    <name type="common">Barrett's horny sponge</name>
    <dbReference type="NCBI Taxonomy" id="519541"/>
    <lineage>
        <taxon>Eukaryota</taxon>
        <taxon>Metazoa</taxon>
        <taxon>Porifera</taxon>
        <taxon>Demospongiae</taxon>
        <taxon>Heteroscleromorpha</taxon>
        <taxon>Tetractinellida</taxon>
        <taxon>Astrophorina</taxon>
        <taxon>Geodiidae</taxon>
        <taxon>Geodia</taxon>
    </lineage>
</organism>
<evidence type="ECO:0000313" key="13">
    <source>
        <dbReference type="Proteomes" id="UP001174909"/>
    </source>
</evidence>
<evidence type="ECO:0000256" key="6">
    <source>
        <dbReference type="ARBA" id="ARBA00022853"/>
    </source>
</evidence>
<feature type="repeat" description="WD" evidence="9">
    <location>
        <begin position="12"/>
        <end position="53"/>
    </location>
</feature>
<evidence type="ECO:0000256" key="1">
    <source>
        <dbReference type="ARBA" id="ARBA00004123"/>
    </source>
</evidence>
<feature type="domain" description="CAF1B/HIR1 beta-propeller" evidence="11">
    <location>
        <begin position="7"/>
        <end position="272"/>
    </location>
</feature>
<keyword evidence="4" id="KW-0677">Repeat</keyword>
<dbReference type="InterPro" id="IPR055410">
    <property type="entry name" value="Beta-prop_CAF1B_HIR1"/>
</dbReference>
<dbReference type="InterPro" id="IPR015943">
    <property type="entry name" value="WD40/YVTN_repeat-like_dom_sf"/>
</dbReference>
<evidence type="ECO:0000256" key="9">
    <source>
        <dbReference type="PROSITE-ProRule" id="PRU00221"/>
    </source>
</evidence>
<evidence type="ECO:0000256" key="5">
    <source>
        <dbReference type="ARBA" id="ARBA00022763"/>
    </source>
</evidence>
<keyword evidence="8" id="KW-0539">Nucleus</keyword>
<dbReference type="Pfam" id="PF24105">
    <property type="entry name" value="Beta-prop_CAF1B_HIR1"/>
    <property type="match status" value="1"/>
</dbReference>
<reference evidence="12" key="1">
    <citation type="submission" date="2023-03" db="EMBL/GenBank/DDBJ databases">
        <authorList>
            <person name="Steffen K."/>
            <person name="Cardenas P."/>
        </authorList>
    </citation>
    <scope>NUCLEOTIDE SEQUENCE</scope>
</reference>
<evidence type="ECO:0000256" key="4">
    <source>
        <dbReference type="ARBA" id="ARBA00022737"/>
    </source>
</evidence>
<dbReference type="AlphaFoldDB" id="A0AA35TME8"/>
<keyword evidence="7" id="KW-0234">DNA repair</keyword>
<dbReference type="PROSITE" id="PS50294">
    <property type="entry name" value="WD_REPEATS_REGION"/>
    <property type="match status" value="1"/>
</dbReference>
<dbReference type="PANTHER" id="PTHR15271:SF4">
    <property type="entry name" value="CHROMATIN ASSEMBLY FACTOR 1 SUBUNIT B"/>
    <property type="match status" value="1"/>
</dbReference>
<dbReference type="EMBL" id="CASHTH010003849">
    <property type="protein sequence ID" value="CAI8050281.1"/>
    <property type="molecule type" value="Genomic_DNA"/>
</dbReference>
<evidence type="ECO:0000256" key="7">
    <source>
        <dbReference type="ARBA" id="ARBA00023204"/>
    </source>
</evidence>
<dbReference type="PROSITE" id="PS50082">
    <property type="entry name" value="WD_REPEATS_2"/>
    <property type="match status" value="1"/>
</dbReference>
<comment type="caution">
    <text evidence="12">The sequence shown here is derived from an EMBL/GenBank/DDBJ whole genome shotgun (WGS) entry which is preliminary data.</text>
</comment>
<dbReference type="SUPFAM" id="SSF50978">
    <property type="entry name" value="WD40 repeat-like"/>
    <property type="match status" value="1"/>
</dbReference>
<evidence type="ECO:0000259" key="11">
    <source>
        <dbReference type="Pfam" id="PF24105"/>
    </source>
</evidence>
<keyword evidence="6" id="KW-0156">Chromatin regulator</keyword>
<dbReference type="Gene3D" id="2.130.10.10">
    <property type="entry name" value="YVTN repeat-like/Quinoprotein amine dehydrogenase"/>
    <property type="match status" value="1"/>
</dbReference>
<accession>A0AA35TME8</accession>
<keyword evidence="3 9" id="KW-0853">WD repeat</keyword>
<evidence type="ECO:0000256" key="2">
    <source>
        <dbReference type="ARBA" id="ARBA00007306"/>
    </source>
</evidence>
<dbReference type="PROSITE" id="PS00678">
    <property type="entry name" value="WD_REPEATS_1"/>
    <property type="match status" value="1"/>
</dbReference>
<dbReference type="InterPro" id="IPR001680">
    <property type="entry name" value="WD40_rpt"/>
</dbReference>
<dbReference type="SMART" id="SM00320">
    <property type="entry name" value="WD40"/>
    <property type="match status" value="3"/>
</dbReference>
<evidence type="ECO:0000256" key="3">
    <source>
        <dbReference type="ARBA" id="ARBA00022574"/>
    </source>
</evidence>
<protein>
    <submittedName>
        <fullName evidence="12">Chromatin assembly factor 1 subunit B</fullName>
    </submittedName>
</protein>
<dbReference type="GO" id="GO:0005634">
    <property type="term" value="C:nucleus"/>
    <property type="evidence" value="ECO:0007669"/>
    <property type="project" value="UniProtKB-SubCell"/>
</dbReference>
<evidence type="ECO:0000313" key="12">
    <source>
        <dbReference type="EMBL" id="CAI8050281.1"/>
    </source>
</evidence>